<dbReference type="GO" id="GO:0008168">
    <property type="term" value="F:methyltransferase activity"/>
    <property type="evidence" value="ECO:0007669"/>
    <property type="project" value="UniProtKB-KW"/>
</dbReference>
<accession>A0A514CM27</accession>
<dbReference type="GO" id="GO:0032259">
    <property type="term" value="P:methylation"/>
    <property type="evidence" value="ECO:0007669"/>
    <property type="project" value="UniProtKB-KW"/>
</dbReference>
<organism evidence="1 2">
    <name type="scientific">Echinicola soli</name>
    <dbReference type="NCBI Taxonomy" id="2591634"/>
    <lineage>
        <taxon>Bacteria</taxon>
        <taxon>Pseudomonadati</taxon>
        <taxon>Bacteroidota</taxon>
        <taxon>Cytophagia</taxon>
        <taxon>Cytophagales</taxon>
        <taxon>Cyclobacteriaceae</taxon>
        <taxon>Echinicola</taxon>
    </lineage>
</organism>
<dbReference type="Gene3D" id="3.40.50.150">
    <property type="entry name" value="Vaccinia Virus protein VP39"/>
    <property type="match status" value="1"/>
</dbReference>
<dbReference type="InterPro" id="IPR029063">
    <property type="entry name" value="SAM-dependent_MTases_sf"/>
</dbReference>
<dbReference type="RefSeq" id="WP_141616082.1">
    <property type="nucleotide sequence ID" value="NZ_CP041253.1"/>
</dbReference>
<protein>
    <submittedName>
        <fullName evidence="1">Class I SAM-dependent methyltransferase</fullName>
    </submittedName>
</protein>
<keyword evidence="1" id="KW-0489">Methyltransferase</keyword>
<dbReference type="SUPFAM" id="SSF53335">
    <property type="entry name" value="S-adenosyl-L-methionine-dependent methyltransferases"/>
    <property type="match status" value="1"/>
</dbReference>
<dbReference type="OrthoDB" id="938855at2"/>
<dbReference type="KEGG" id="echi:FKX85_18150"/>
<reference evidence="1 2" key="1">
    <citation type="submission" date="2019-06" db="EMBL/GenBank/DDBJ databases">
        <title>Echinicola alkalisoli sp. nov. isolated from saline soil.</title>
        <authorList>
            <person name="Sun J.-Q."/>
            <person name="Xu L."/>
        </authorList>
    </citation>
    <scope>NUCLEOTIDE SEQUENCE [LARGE SCALE GENOMIC DNA]</scope>
    <source>
        <strain evidence="1 2">LN3S3</strain>
    </source>
</reference>
<keyword evidence="2" id="KW-1185">Reference proteome</keyword>
<evidence type="ECO:0000313" key="1">
    <source>
        <dbReference type="EMBL" id="QDH80861.1"/>
    </source>
</evidence>
<evidence type="ECO:0000313" key="2">
    <source>
        <dbReference type="Proteomes" id="UP000316614"/>
    </source>
</evidence>
<sequence>MANPIIEQLQIAQQKSILPNKNWKRDKGARLEYLRYRICRPLIKGAFYTYRWWNKPAPWFAPSAVNFLKSWLDQEMVGLEFGSGSSSKFFASRIKKLVSVEHHKGWYTHVHQWMDENGLENIDYRFIAENEVDKPKSLPTFFSTHQLTEIDYSYKKEFWDYFHAADEFSDGYFDFILIDGRARVACLLNSLPKLKTGGLMILDNSDRPSYELVFKVLKDWDHFTCTTGLSDTTFWIKP</sequence>
<keyword evidence="1" id="KW-0808">Transferase</keyword>
<name>A0A514CM27_9BACT</name>
<dbReference type="AlphaFoldDB" id="A0A514CM27"/>
<dbReference type="Proteomes" id="UP000316614">
    <property type="component" value="Chromosome"/>
</dbReference>
<dbReference type="EMBL" id="CP041253">
    <property type="protein sequence ID" value="QDH80861.1"/>
    <property type="molecule type" value="Genomic_DNA"/>
</dbReference>
<proteinExistence type="predicted"/>
<gene>
    <name evidence="1" type="ORF">FKX85_18150</name>
</gene>